<dbReference type="STRING" id="1576369.SAMN05421753_109180"/>
<feature type="transmembrane region" description="Helical" evidence="11">
    <location>
        <begin position="168"/>
        <end position="187"/>
    </location>
</feature>
<evidence type="ECO:0000256" key="8">
    <source>
        <dbReference type="ARBA" id="ARBA00023136"/>
    </source>
</evidence>
<dbReference type="InterPro" id="IPR038770">
    <property type="entry name" value="Na+/solute_symporter_sf"/>
</dbReference>
<dbReference type="EMBL" id="FOQD01000009">
    <property type="protein sequence ID" value="SFI48956.1"/>
    <property type="molecule type" value="Genomic_DNA"/>
</dbReference>
<keyword evidence="5 11" id="KW-1133">Transmembrane helix</keyword>
<feature type="transmembrane region" description="Helical" evidence="11">
    <location>
        <begin position="127"/>
        <end position="148"/>
    </location>
</feature>
<dbReference type="RefSeq" id="WP_217647088.1">
    <property type="nucleotide sequence ID" value="NZ_FOQD01000009.1"/>
</dbReference>
<feature type="transmembrane region" description="Helical" evidence="11">
    <location>
        <begin position="263"/>
        <end position="286"/>
    </location>
</feature>
<feature type="transmembrane region" description="Helical" evidence="11">
    <location>
        <begin position="199"/>
        <end position="223"/>
    </location>
</feature>
<feature type="compositionally biased region" description="Low complexity" evidence="10">
    <location>
        <begin position="49"/>
        <end position="59"/>
    </location>
</feature>
<evidence type="ECO:0000256" key="6">
    <source>
        <dbReference type="ARBA" id="ARBA00023053"/>
    </source>
</evidence>
<evidence type="ECO:0000259" key="12">
    <source>
        <dbReference type="Pfam" id="PF00999"/>
    </source>
</evidence>
<feature type="transmembrane region" description="Helical" evidence="11">
    <location>
        <begin position="329"/>
        <end position="350"/>
    </location>
</feature>
<keyword evidence="3" id="KW-0050">Antiport</keyword>
<dbReference type="AlphaFoldDB" id="A0A1I3ILZ0"/>
<keyword evidence="4 11" id="KW-0812">Transmembrane</keyword>
<dbReference type="Pfam" id="PF00999">
    <property type="entry name" value="Na_H_Exchanger"/>
    <property type="match status" value="1"/>
</dbReference>
<dbReference type="PANTHER" id="PTHR43562:SF3">
    <property type="entry name" value="SODIUM ION_PROTON EXCHANGER (EUROFUNG)"/>
    <property type="match status" value="1"/>
</dbReference>
<evidence type="ECO:0000256" key="11">
    <source>
        <dbReference type="SAM" id="Phobius"/>
    </source>
</evidence>
<feature type="transmembrane region" description="Helical" evidence="11">
    <location>
        <begin position="420"/>
        <end position="442"/>
    </location>
</feature>
<sequence>MRLTRPLAMSGKRPELRLAVWIWLALTSAWLCSETGGASPLFAQSPAPAAAMETPATPMGETPPVETNAAPADHLHSVASPPGGEHSGHAEGGHSNPVAPLLAAMILILLLAKVFGDVFERIGLPAVLGELTVGIILGNIALMSGWHGLDFLKAPAEGVSGNPYDPGAALKMLAEIGVVLLLFQVGLESTVGDMLKVGASSFLVAILGVVAPILLGLGTGWLLLHDDPWQVWLFLGATLCATSVGITARVLKDLGRSQQRESQIVLGAAVIDDVLGLIVLAVVSGIIQKGADFDAMSLVWIVVYAVGFLFGAILLGNHLVTKPLFKIAMFLRGHGLLVTTALLICFGFAFLANLVGLAPIVGAFAAGLILEKAHYHDFEKKEDVELEKALEPLTALLVPIFFVQMGIMVDLASFANPSVWVLAGAITFVAILGKQVCAFGVLEKGLDRLSVGLGMIPRGEVGLIFAAVGASLVANGEKVVSPEIYSAIVVMVIITTMVTPPLLKWSMNRKRTTVT</sequence>
<accession>A0A1I3ILZ0</accession>
<dbReference type="GO" id="GO:0016020">
    <property type="term" value="C:membrane"/>
    <property type="evidence" value="ECO:0007669"/>
    <property type="project" value="UniProtKB-SubCell"/>
</dbReference>
<evidence type="ECO:0000256" key="1">
    <source>
        <dbReference type="ARBA" id="ARBA00004141"/>
    </source>
</evidence>
<feature type="transmembrane region" description="Helical" evidence="11">
    <location>
        <begin position="393"/>
        <end position="414"/>
    </location>
</feature>
<evidence type="ECO:0000313" key="14">
    <source>
        <dbReference type="Proteomes" id="UP000199518"/>
    </source>
</evidence>
<keyword evidence="6" id="KW-0915">Sodium</keyword>
<evidence type="ECO:0000256" key="10">
    <source>
        <dbReference type="SAM" id="MobiDB-lite"/>
    </source>
</evidence>
<dbReference type="GO" id="GO:0006814">
    <property type="term" value="P:sodium ion transport"/>
    <property type="evidence" value="ECO:0007669"/>
    <property type="project" value="UniProtKB-KW"/>
</dbReference>
<gene>
    <name evidence="13" type="ORF">SAMN05421753_109180</name>
</gene>
<feature type="transmembrane region" description="Helical" evidence="11">
    <location>
        <begin position="98"/>
        <end position="115"/>
    </location>
</feature>
<evidence type="ECO:0000256" key="9">
    <source>
        <dbReference type="ARBA" id="ARBA00023201"/>
    </source>
</evidence>
<evidence type="ECO:0000256" key="5">
    <source>
        <dbReference type="ARBA" id="ARBA00022989"/>
    </source>
</evidence>
<evidence type="ECO:0000313" key="13">
    <source>
        <dbReference type="EMBL" id="SFI48956.1"/>
    </source>
</evidence>
<comment type="subcellular location">
    <subcellularLocation>
        <location evidence="1">Membrane</location>
        <topology evidence="1">Multi-pass membrane protein</topology>
    </subcellularLocation>
</comment>
<evidence type="ECO:0000256" key="7">
    <source>
        <dbReference type="ARBA" id="ARBA00023065"/>
    </source>
</evidence>
<protein>
    <submittedName>
        <fullName evidence="13">Kef-type K+ transport system, membrane component KefB</fullName>
    </submittedName>
</protein>
<name>A0A1I3ILZ0_9PLAN</name>
<reference evidence="14" key="1">
    <citation type="submission" date="2016-10" db="EMBL/GenBank/DDBJ databases">
        <authorList>
            <person name="Varghese N."/>
            <person name="Submissions S."/>
        </authorList>
    </citation>
    <scope>NUCLEOTIDE SEQUENCE [LARGE SCALE GENOMIC DNA]</scope>
    <source>
        <strain evidence="14">DSM 26348</strain>
    </source>
</reference>
<dbReference type="Gene3D" id="1.20.1530.20">
    <property type="match status" value="1"/>
</dbReference>
<keyword evidence="2" id="KW-0813">Transport</keyword>
<dbReference type="GO" id="GO:0015297">
    <property type="term" value="F:antiporter activity"/>
    <property type="evidence" value="ECO:0007669"/>
    <property type="project" value="UniProtKB-KW"/>
</dbReference>
<feature type="domain" description="Cation/H+ exchanger transmembrane" evidence="12">
    <location>
        <begin position="106"/>
        <end position="505"/>
    </location>
</feature>
<dbReference type="PANTHER" id="PTHR43562">
    <property type="entry name" value="NAPA-TYPE SODIUM/HYDROGEN ANTIPORTER"/>
    <property type="match status" value="1"/>
</dbReference>
<dbReference type="InterPro" id="IPR006153">
    <property type="entry name" value="Cation/H_exchanger_TM"/>
</dbReference>
<keyword evidence="7" id="KW-0406">Ion transport</keyword>
<dbReference type="GO" id="GO:1902600">
    <property type="term" value="P:proton transmembrane transport"/>
    <property type="evidence" value="ECO:0007669"/>
    <property type="project" value="InterPro"/>
</dbReference>
<proteinExistence type="predicted"/>
<organism evidence="13 14">
    <name type="scientific">Planctomicrobium piriforme</name>
    <dbReference type="NCBI Taxonomy" id="1576369"/>
    <lineage>
        <taxon>Bacteria</taxon>
        <taxon>Pseudomonadati</taxon>
        <taxon>Planctomycetota</taxon>
        <taxon>Planctomycetia</taxon>
        <taxon>Planctomycetales</taxon>
        <taxon>Planctomycetaceae</taxon>
        <taxon>Planctomicrobium</taxon>
    </lineage>
</organism>
<keyword evidence="8 11" id="KW-0472">Membrane</keyword>
<evidence type="ECO:0000256" key="4">
    <source>
        <dbReference type="ARBA" id="ARBA00022692"/>
    </source>
</evidence>
<feature type="transmembrane region" description="Helical" evidence="11">
    <location>
        <begin position="484"/>
        <end position="503"/>
    </location>
</feature>
<keyword evidence="9" id="KW-0739">Sodium transport</keyword>
<evidence type="ECO:0000256" key="3">
    <source>
        <dbReference type="ARBA" id="ARBA00022449"/>
    </source>
</evidence>
<evidence type="ECO:0000256" key="2">
    <source>
        <dbReference type="ARBA" id="ARBA00022448"/>
    </source>
</evidence>
<feature type="transmembrane region" description="Helical" evidence="11">
    <location>
        <begin position="298"/>
        <end position="317"/>
    </location>
</feature>
<feature type="region of interest" description="Disordered" evidence="10">
    <location>
        <begin position="49"/>
        <end position="93"/>
    </location>
</feature>
<keyword evidence="14" id="KW-1185">Reference proteome</keyword>
<feature type="transmembrane region" description="Helical" evidence="11">
    <location>
        <begin position="229"/>
        <end position="251"/>
    </location>
</feature>
<dbReference type="Proteomes" id="UP000199518">
    <property type="component" value="Unassembled WGS sequence"/>
</dbReference>